<proteinExistence type="predicted"/>
<evidence type="ECO:0000313" key="7">
    <source>
        <dbReference type="EMBL" id="RHF51574.1"/>
    </source>
</evidence>
<sequence length="134" mass="15193">MRVDWQTVKHHFFTRAFLLFLVVGTINTFLCSFLATVIEPLVGNANLAFNIGYLLSNVNAYLLNSLFVFPTRMTLTRYVKFFLSYVPNYIIQNAIVFLAYNLLGLPSIASYLLAAILGVPITFLCVKIFAFGRH</sequence>
<dbReference type="RefSeq" id="WP_118176190.1">
    <property type="nucleotide sequence ID" value="NZ_JADYTW010000007.1"/>
</dbReference>
<dbReference type="EMBL" id="QRHE01000006">
    <property type="protein sequence ID" value="RHF51574.1"/>
    <property type="molecule type" value="Genomic_DNA"/>
</dbReference>
<dbReference type="OrthoDB" id="9794212at2"/>
<dbReference type="InterPro" id="IPR007267">
    <property type="entry name" value="GtrA_DPMS_TM"/>
</dbReference>
<gene>
    <name evidence="7" type="ORF">DW674_07380</name>
</gene>
<feature type="transmembrane region" description="Helical" evidence="5">
    <location>
        <begin position="12"/>
        <end position="35"/>
    </location>
</feature>
<dbReference type="Pfam" id="PF04138">
    <property type="entry name" value="GtrA_DPMS_TM"/>
    <property type="match status" value="1"/>
</dbReference>
<protein>
    <submittedName>
        <fullName evidence="7">GtrA family protein</fullName>
    </submittedName>
</protein>
<evidence type="ECO:0000256" key="3">
    <source>
        <dbReference type="ARBA" id="ARBA00022989"/>
    </source>
</evidence>
<feature type="transmembrane region" description="Helical" evidence="5">
    <location>
        <begin position="108"/>
        <end position="130"/>
    </location>
</feature>
<evidence type="ECO:0000256" key="4">
    <source>
        <dbReference type="ARBA" id="ARBA00023136"/>
    </source>
</evidence>
<dbReference type="GO" id="GO:0000271">
    <property type="term" value="P:polysaccharide biosynthetic process"/>
    <property type="evidence" value="ECO:0007669"/>
    <property type="project" value="InterPro"/>
</dbReference>
<feature type="transmembrane region" description="Helical" evidence="5">
    <location>
        <begin position="47"/>
        <end position="69"/>
    </location>
</feature>
<dbReference type="AlphaFoldDB" id="A0A414NWS8"/>
<feature type="transmembrane region" description="Helical" evidence="5">
    <location>
        <begin position="81"/>
        <end position="102"/>
    </location>
</feature>
<reference evidence="7 8" key="1">
    <citation type="submission" date="2018-08" db="EMBL/GenBank/DDBJ databases">
        <title>A genome reference for cultivated species of the human gut microbiota.</title>
        <authorList>
            <person name="Zou Y."/>
            <person name="Xue W."/>
            <person name="Luo G."/>
        </authorList>
    </citation>
    <scope>NUCLEOTIDE SEQUENCE [LARGE SCALE GENOMIC DNA]</scope>
    <source>
        <strain evidence="7 8">AM25-21AC</strain>
    </source>
</reference>
<comment type="subcellular location">
    <subcellularLocation>
        <location evidence="1">Membrane</location>
        <topology evidence="1">Multi-pass membrane protein</topology>
    </subcellularLocation>
</comment>
<comment type="caution">
    <text evidence="7">The sequence shown here is derived from an EMBL/GenBank/DDBJ whole genome shotgun (WGS) entry which is preliminary data.</text>
</comment>
<feature type="domain" description="GtrA/DPMS transmembrane" evidence="6">
    <location>
        <begin position="20"/>
        <end position="131"/>
    </location>
</feature>
<dbReference type="GO" id="GO:0016020">
    <property type="term" value="C:membrane"/>
    <property type="evidence" value="ECO:0007669"/>
    <property type="project" value="UniProtKB-SubCell"/>
</dbReference>
<evidence type="ECO:0000313" key="8">
    <source>
        <dbReference type="Proteomes" id="UP000283442"/>
    </source>
</evidence>
<keyword evidence="4 5" id="KW-0472">Membrane</keyword>
<evidence type="ECO:0000256" key="2">
    <source>
        <dbReference type="ARBA" id="ARBA00022692"/>
    </source>
</evidence>
<evidence type="ECO:0000256" key="1">
    <source>
        <dbReference type="ARBA" id="ARBA00004141"/>
    </source>
</evidence>
<accession>A0A414NWS8</accession>
<keyword evidence="3 5" id="KW-1133">Transmembrane helix</keyword>
<name>A0A414NWS8_9FIRM</name>
<evidence type="ECO:0000256" key="5">
    <source>
        <dbReference type="SAM" id="Phobius"/>
    </source>
</evidence>
<keyword evidence="2 5" id="KW-0812">Transmembrane</keyword>
<dbReference type="Proteomes" id="UP000283442">
    <property type="component" value="Unassembled WGS sequence"/>
</dbReference>
<organism evidence="7 8">
    <name type="scientific">Mitsuokella multacida</name>
    <dbReference type="NCBI Taxonomy" id="52226"/>
    <lineage>
        <taxon>Bacteria</taxon>
        <taxon>Bacillati</taxon>
        <taxon>Bacillota</taxon>
        <taxon>Negativicutes</taxon>
        <taxon>Selenomonadales</taxon>
        <taxon>Selenomonadaceae</taxon>
        <taxon>Mitsuokella</taxon>
    </lineage>
</organism>
<evidence type="ECO:0000259" key="6">
    <source>
        <dbReference type="Pfam" id="PF04138"/>
    </source>
</evidence>